<protein>
    <recommendedName>
        <fullName evidence="13">Mab-21-like HhH/H2TH-like domain-containing protein</fullName>
    </recommendedName>
</protein>
<dbReference type="EMBL" id="CAJPWZ010000342">
    <property type="protein sequence ID" value="CAG2190834.1"/>
    <property type="molecule type" value="Genomic_DNA"/>
</dbReference>
<evidence type="ECO:0000256" key="7">
    <source>
        <dbReference type="ARBA" id="ARBA00022840"/>
    </source>
</evidence>
<dbReference type="PANTHER" id="PTHR10656:SF42">
    <property type="entry name" value="CYCLIC GMP-AMP SYNTHASE-LIKE PROTEIN-RELATED"/>
    <property type="match status" value="1"/>
</dbReference>
<dbReference type="Pfam" id="PF03281">
    <property type="entry name" value="Mab-21"/>
    <property type="match status" value="1"/>
</dbReference>
<evidence type="ECO:0000256" key="2">
    <source>
        <dbReference type="ARBA" id="ARBA00008307"/>
    </source>
</evidence>
<gene>
    <name evidence="11" type="ORF">MEDL_6083</name>
</gene>
<accession>A0A8S3Q3D1</accession>
<dbReference type="PANTHER" id="PTHR10656">
    <property type="entry name" value="CELL FATE DETERMINING PROTEIN MAB21-RELATED"/>
    <property type="match status" value="1"/>
</dbReference>
<keyword evidence="4" id="KW-0548">Nucleotidyltransferase</keyword>
<evidence type="ECO:0000256" key="1">
    <source>
        <dbReference type="ARBA" id="ARBA00001946"/>
    </source>
</evidence>
<dbReference type="Pfam" id="PF20266">
    <property type="entry name" value="Mab-21_C"/>
    <property type="match status" value="1"/>
</dbReference>
<feature type="domain" description="Mab-21-like HhH/H2TH-like" evidence="10">
    <location>
        <begin position="283"/>
        <end position="368"/>
    </location>
</feature>
<keyword evidence="8" id="KW-0460">Magnesium</keyword>
<proteinExistence type="inferred from homology"/>
<keyword evidence="12" id="KW-1185">Reference proteome</keyword>
<dbReference type="GO" id="GO:0046872">
    <property type="term" value="F:metal ion binding"/>
    <property type="evidence" value="ECO:0007669"/>
    <property type="project" value="UniProtKB-KW"/>
</dbReference>
<organism evidence="11 12">
    <name type="scientific">Mytilus edulis</name>
    <name type="common">Blue mussel</name>
    <dbReference type="NCBI Taxonomy" id="6550"/>
    <lineage>
        <taxon>Eukaryota</taxon>
        <taxon>Metazoa</taxon>
        <taxon>Spiralia</taxon>
        <taxon>Lophotrochozoa</taxon>
        <taxon>Mollusca</taxon>
        <taxon>Bivalvia</taxon>
        <taxon>Autobranchia</taxon>
        <taxon>Pteriomorphia</taxon>
        <taxon>Mytilida</taxon>
        <taxon>Mytiloidea</taxon>
        <taxon>Mytilidae</taxon>
        <taxon>Mytilinae</taxon>
        <taxon>Mytilus</taxon>
    </lineage>
</organism>
<comment type="cofactor">
    <cofactor evidence="1">
        <name>Mg(2+)</name>
        <dbReference type="ChEBI" id="CHEBI:18420"/>
    </cofactor>
</comment>
<evidence type="ECO:0000313" key="12">
    <source>
        <dbReference type="Proteomes" id="UP000683360"/>
    </source>
</evidence>
<dbReference type="GO" id="GO:0005524">
    <property type="term" value="F:ATP binding"/>
    <property type="evidence" value="ECO:0007669"/>
    <property type="project" value="UniProtKB-KW"/>
</dbReference>
<dbReference type="Proteomes" id="UP000683360">
    <property type="component" value="Unassembled WGS sequence"/>
</dbReference>
<evidence type="ECO:0000256" key="3">
    <source>
        <dbReference type="ARBA" id="ARBA00022679"/>
    </source>
</evidence>
<dbReference type="InterPro" id="IPR046906">
    <property type="entry name" value="Mab-21_HhH/H2TH-like"/>
</dbReference>
<keyword evidence="3" id="KW-0808">Transferase</keyword>
<evidence type="ECO:0000313" key="11">
    <source>
        <dbReference type="EMBL" id="CAG2190834.1"/>
    </source>
</evidence>
<dbReference type="InterPro" id="IPR024810">
    <property type="entry name" value="MAB21L/cGLR"/>
</dbReference>
<evidence type="ECO:0000256" key="6">
    <source>
        <dbReference type="ARBA" id="ARBA00022741"/>
    </source>
</evidence>
<evidence type="ECO:0000256" key="5">
    <source>
        <dbReference type="ARBA" id="ARBA00022723"/>
    </source>
</evidence>
<evidence type="ECO:0000259" key="9">
    <source>
        <dbReference type="Pfam" id="PF03281"/>
    </source>
</evidence>
<dbReference type="GO" id="GO:0016779">
    <property type="term" value="F:nucleotidyltransferase activity"/>
    <property type="evidence" value="ECO:0007669"/>
    <property type="project" value="UniProtKB-KW"/>
</dbReference>
<name>A0A8S3Q3D1_MYTED</name>
<dbReference type="Gene3D" id="1.10.1410.40">
    <property type="match status" value="1"/>
</dbReference>
<evidence type="ECO:0008006" key="13">
    <source>
        <dbReference type="Google" id="ProtNLM"/>
    </source>
</evidence>
<comment type="caution">
    <text evidence="11">The sequence shown here is derived from an EMBL/GenBank/DDBJ whole genome shotgun (WGS) entry which is preliminary data.</text>
</comment>
<sequence>MYSEEEEDSNWLFDVLERITSEILLSVKALFTSNLYGRSCGATVTQLHNDGCGKTSQKAAMICEIPDTFDNTVTWYNTGSAFEGTVTPDVPNDLDFIRCQEWPSVIQEIAKDEEDDKFSLLIVRDTNTPDGYVKLQLVKGKTPLTSAHRPSLKDNFPNMHPCFKIDKSQRLVLCDFLMTYDGKHMFSREKNKPAVKHVNYYGLNADNVISYRCKTWPSMANEWLTRLRVNDWPSKDMIQDMKSLGFFVVRKGHPFSRGTDLEWRISLSLQERKLVYNLTNVQHKCYVFLKMINRDIINLECITSYHWKTCLFYLIEGNNEVIWQKQFLFHCVKLCIAQMLEWVECRVCPNYFIPAENLFDGRLTDSLRIISKRKLDGLLKDGFSFLLSVSSNNICDYVKSRNYITRHEWLQTKCGQAYITALYIAETSTFRIVHSVFNQIILPYYCKQTNDVHSNFLKFLWISKDRIQNISTITEHTAQEVQNGLDLLLPCFSTCLASNISALALSITKFDTRAFCSSDL</sequence>
<evidence type="ECO:0000259" key="10">
    <source>
        <dbReference type="Pfam" id="PF20266"/>
    </source>
</evidence>
<dbReference type="InterPro" id="IPR046903">
    <property type="entry name" value="Mab-21-like_nuc_Trfase"/>
</dbReference>
<feature type="domain" description="Mab-21-like nucleotidyltransferase" evidence="9">
    <location>
        <begin position="203"/>
        <end position="276"/>
    </location>
</feature>
<evidence type="ECO:0000256" key="4">
    <source>
        <dbReference type="ARBA" id="ARBA00022695"/>
    </source>
</evidence>
<keyword evidence="7" id="KW-0067">ATP-binding</keyword>
<comment type="similarity">
    <text evidence="2">Belongs to the mab-21 family.</text>
</comment>
<reference evidence="11" key="1">
    <citation type="submission" date="2021-03" db="EMBL/GenBank/DDBJ databases">
        <authorList>
            <person name="Bekaert M."/>
        </authorList>
    </citation>
    <scope>NUCLEOTIDE SEQUENCE</scope>
</reference>
<dbReference type="AlphaFoldDB" id="A0A8S3Q3D1"/>
<keyword evidence="6" id="KW-0547">Nucleotide-binding</keyword>
<evidence type="ECO:0000256" key="8">
    <source>
        <dbReference type="ARBA" id="ARBA00022842"/>
    </source>
</evidence>
<dbReference type="SMART" id="SM01265">
    <property type="entry name" value="Mab-21"/>
    <property type="match status" value="1"/>
</dbReference>
<keyword evidence="5" id="KW-0479">Metal-binding</keyword>
<dbReference type="OrthoDB" id="6126910at2759"/>